<dbReference type="InterPro" id="IPR039303">
    <property type="entry name" value="CCDC50"/>
</dbReference>
<feature type="region of interest" description="Disordered" evidence="2">
    <location>
        <begin position="398"/>
        <end position="438"/>
    </location>
</feature>
<dbReference type="OrthoDB" id="9994767at2759"/>
<keyword evidence="5" id="KW-1185">Reference proteome</keyword>
<protein>
    <recommendedName>
        <fullName evidence="3">Coiled-coil domain-containing protein</fullName>
    </recommendedName>
</protein>
<feature type="compositionally biased region" description="Basic and acidic residues" evidence="2">
    <location>
        <begin position="248"/>
        <end position="282"/>
    </location>
</feature>
<comment type="caution">
    <text evidence="4">The sequence shown here is derived from an EMBL/GenBank/DDBJ whole genome shotgun (WGS) entry which is preliminary data.</text>
</comment>
<dbReference type="GO" id="GO:0031625">
    <property type="term" value="F:ubiquitin protein ligase binding"/>
    <property type="evidence" value="ECO:0007669"/>
    <property type="project" value="TreeGrafter"/>
</dbReference>
<gene>
    <name evidence="4" type="ORF">DNTS_014283</name>
</gene>
<evidence type="ECO:0000256" key="2">
    <source>
        <dbReference type="SAM" id="MobiDB-lite"/>
    </source>
</evidence>
<feature type="compositionally biased region" description="Basic and acidic residues" evidence="2">
    <location>
        <begin position="429"/>
        <end position="438"/>
    </location>
</feature>
<accession>A0A553R438</accession>
<dbReference type="GO" id="GO:0005737">
    <property type="term" value="C:cytoplasm"/>
    <property type="evidence" value="ECO:0007669"/>
    <property type="project" value="TreeGrafter"/>
</dbReference>
<sequence length="598" mass="70885">MSTRVRSMSLLPSVAANRPKLLGFSSVVCVRPNPRDTLRADDMADFSIDQNNLPGVKEDHCLAHNLQEQEIESHLASNVYKSRLAQQDLQVAKRLQEEEDQLAKAQSKRQHRRIERIDNEMAQEIQEQLVRQAEQQRQQEEKDEAIARKLQDREMKEERKRHKQMEANFEEDYYEDKGVYSSTNHMETYKKEKHHSYSPVPSQYNSPDPSTKRNPGSRSQYQDYEPTEFVRSRVPENANKGKIPDYNSPERRTKYTEEYLRHKPLDLDCREPRRTKKDKWDDLELTVPGKTKAPRDFSAVQEKVWDKERNRDRERKKNGQTTKDRPKERNRARSEDRHFSGEIRGRNENTEIEQNGCGRSSRDGNRKRHRNGEREMDFYSFDPARGCSDYNLEWEHFKDRPRLPSGPNEVFEEPTLRGLQSEGRSPGHSPRERGRKIRGDYGMKEATHGMDQLDLHDQELKDMEVARRLQQEEIQAIKGDKRAAQVAQDEEMARRLMEEEKREYKRSRDKEKQAMERKRPEVEYKPLQEEVVRPRSREEVLSREEEYQRVRNHKPARPPPPTHHYENINPSYVYAEGPYTPSPQSRPEAAYKGAYYRQ</sequence>
<feature type="compositionally biased region" description="Basic and acidic residues" evidence="2">
    <location>
        <begin position="137"/>
        <end position="158"/>
    </location>
</feature>
<evidence type="ECO:0000259" key="3">
    <source>
        <dbReference type="Pfam" id="PF15295"/>
    </source>
</evidence>
<evidence type="ECO:0000256" key="1">
    <source>
        <dbReference type="ARBA" id="ARBA00023054"/>
    </source>
</evidence>
<organism evidence="4 5">
    <name type="scientific">Danionella cerebrum</name>
    <dbReference type="NCBI Taxonomy" id="2873325"/>
    <lineage>
        <taxon>Eukaryota</taxon>
        <taxon>Metazoa</taxon>
        <taxon>Chordata</taxon>
        <taxon>Craniata</taxon>
        <taxon>Vertebrata</taxon>
        <taxon>Euteleostomi</taxon>
        <taxon>Actinopterygii</taxon>
        <taxon>Neopterygii</taxon>
        <taxon>Teleostei</taxon>
        <taxon>Ostariophysi</taxon>
        <taxon>Cypriniformes</taxon>
        <taxon>Danionidae</taxon>
        <taxon>Danioninae</taxon>
        <taxon>Danionella</taxon>
    </lineage>
</organism>
<evidence type="ECO:0000313" key="5">
    <source>
        <dbReference type="Proteomes" id="UP000316079"/>
    </source>
</evidence>
<dbReference type="PANTHER" id="PTHR22115">
    <property type="entry name" value="C3ORF6 PROTEIN-RELATED"/>
    <property type="match status" value="1"/>
</dbReference>
<feature type="compositionally biased region" description="Basic and acidic residues" evidence="2">
    <location>
        <begin position="303"/>
        <end position="349"/>
    </location>
</feature>
<feature type="region of interest" description="Disordered" evidence="2">
    <location>
        <begin position="189"/>
        <end position="382"/>
    </location>
</feature>
<name>A0A553R438_9TELE</name>
<dbReference type="AlphaFoldDB" id="A0A553R438"/>
<feature type="compositionally biased region" description="Basic and acidic residues" evidence="2">
    <location>
        <begin position="498"/>
        <end position="549"/>
    </location>
</feature>
<reference evidence="4 5" key="1">
    <citation type="journal article" date="2019" name="Sci. Data">
        <title>Hybrid genome assembly and annotation of Danionella translucida.</title>
        <authorList>
            <person name="Kadobianskyi M."/>
            <person name="Schulze L."/>
            <person name="Schuelke M."/>
            <person name="Judkewitz B."/>
        </authorList>
    </citation>
    <scope>NUCLEOTIDE SEQUENCE [LARGE SCALE GENOMIC DNA]</scope>
    <source>
        <strain evidence="4 5">Bolton</strain>
    </source>
</reference>
<dbReference type="Proteomes" id="UP000316079">
    <property type="component" value="Unassembled WGS sequence"/>
</dbReference>
<feature type="compositionally biased region" description="Polar residues" evidence="2">
    <location>
        <begin position="199"/>
        <end position="222"/>
    </location>
</feature>
<keyword evidence="1" id="KW-0175">Coiled coil</keyword>
<proteinExistence type="predicted"/>
<dbReference type="EMBL" id="SRMA01025248">
    <property type="protein sequence ID" value="TRY96937.1"/>
    <property type="molecule type" value="Genomic_DNA"/>
</dbReference>
<feature type="region of interest" description="Disordered" evidence="2">
    <location>
        <begin position="128"/>
        <end position="162"/>
    </location>
</feature>
<evidence type="ECO:0000313" key="4">
    <source>
        <dbReference type="EMBL" id="TRY96937.1"/>
    </source>
</evidence>
<feature type="domain" description="Coiled-coil" evidence="3">
    <location>
        <begin position="56"/>
        <end position="161"/>
    </location>
</feature>
<dbReference type="PANTHER" id="PTHR22115:SF1">
    <property type="entry name" value="COILED-COIL DOMAIN-CONTAINING PROTEIN 50"/>
    <property type="match status" value="1"/>
</dbReference>
<dbReference type="InterPro" id="IPR029311">
    <property type="entry name" value="CCDC50_N"/>
</dbReference>
<dbReference type="Pfam" id="PF15295">
    <property type="entry name" value="CCDC50_N"/>
    <property type="match status" value="1"/>
</dbReference>
<feature type="region of interest" description="Disordered" evidence="2">
    <location>
        <begin position="498"/>
        <end position="598"/>
    </location>
</feature>